<keyword evidence="3" id="KW-0393">Immunoglobulin domain</keyword>
<dbReference type="SUPFAM" id="SSF48726">
    <property type="entry name" value="Immunoglobulin"/>
    <property type="match status" value="2"/>
</dbReference>
<organism evidence="6 7">
    <name type="scientific">Phyllostomus discolor</name>
    <name type="common">pale spear-nosed bat</name>
    <dbReference type="NCBI Taxonomy" id="89673"/>
    <lineage>
        <taxon>Eukaryota</taxon>
        <taxon>Metazoa</taxon>
        <taxon>Chordata</taxon>
        <taxon>Craniata</taxon>
        <taxon>Vertebrata</taxon>
        <taxon>Euteleostomi</taxon>
        <taxon>Mammalia</taxon>
        <taxon>Eutheria</taxon>
        <taxon>Laurasiatheria</taxon>
        <taxon>Chiroptera</taxon>
        <taxon>Yangochiroptera</taxon>
        <taxon>Phyllostomidae</taxon>
        <taxon>Phyllostominae</taxon>
        <taxon>Phyllostomus</taxon>
    </lineage>
</organism>
<dbReference type="GeneID" id="118497822"/>
<keyword evidence="1 4" id="KW-0732">Signal</keyword>
<dbReference type="Pfam" id="PF00047">
    <property type="entry name" value="ig"/>
    <property type="match status" value="2"/>
</dbReference>
<gene>
    <name evidence="7" type="primary">LOC118497822</name>
</gene>
<dbReference type="Proteomes" id="UP000504628">
    <property type="component" value="Chromosome 12"/>
</dbReference>
<dbReference type="PROSITE" id="PS50835">
    <property type="entry name" value="IG_LIKE"/>
    <property type="match status" value="1"/>
</dbReference>
<dbReference type="FunFam" id="2.60.40.10:FF:000049">
    <property type="entry name" value="Leukocyte immunoglobulin-like receptor subfamily B member 1"/>
    <property type="match status" value="2"/>
</dbReference>
<reference evidence="7" key="1">
    <citation type="submission" date="2025-08" db="UniProtKB">
        <authorList>
            <consortium name="RefSeq"/>
        </authorList>
    </citation>
    <scope>IDENTIFICATION</scope>
    <source>
        <tissue evidence="7">Muscle</tissue>
    </source>
</reference>
<dbReference type="InterPro" id="IPR050412">
    <property type="entry name" value="Ig-like_Receptors_ImmuneReg"/>
</dbReference>
<dbReference type="PANTHER" id="PTHR11738:SF192">
    <property type="entry name" value="KILLER CELL IMMUNOGLOBULIN-LIKE RECEPTOR-LIKE PROTEIN KIR3DX1-RELATED"/>
    <property type="match status" value="1"/>
</dbReference>
<dbReference type="GO" id="GO:0005886">
    <property type="term" value="C:plasma membrane"/>
    <property type="evidence" value="ECO:0007669"/>
    <property type="project" value="TreeGrafter"/>
</dbReference>
<evidence type="ECO:0000256" key="3">
    <source>
        <dbReference type="ARBA" id="ARBA00023319"/>
    </source>
</evidence>
<evidence type="ECO:0000313" key="6">
    <source>
        <dbReference type="Proteomes" id="UP000504628"/>
    </source>
</evidence>
<keyword evidence="2" id="KW-1015">Disulfide bond</keyword>
<name>A0A7E6CR03_9CHIR</name>
<dbReference type="SMART" id="SM00409">
    <property type="entry name" value="IG"/>
    <property type="match status" value="2"/>
</dbReference>
<dbReference type="PANTHER" id="PTHR11738">
    <property type="entry name" value="MHC CLASS I NK CELL RECEPTOR"/>
    <property type="match status" value="1"/>
</dbReference>
<dbReference type="RefSeq" id="XP_035869418.1">
    <property type="nucleotide sequence ID" value="XM_036013525.1"/>
</dbReference>
<evidence type="ECO:0000313" key="7">
    <source>
        <dbReference type="RefSeq" id="XP_035869418.1"/>
    </source>
</evidence>
<evidence type="ECO:0000256" key="2">
    <source>
        <dbReference type="ARBA" id="ARBA00023157"/>
    </source>
</evidence>
<dbReference type="InParanoid" id="A0A7E6CR03"/>
<evidence type="ECO:0000256" key="4">
    <source>
        <dbReference type="SAM" id="SignalP"/>
    </source>
</evidence>
<protein>
    <submittedName>
        <fullName evidence="7">Killer cell immunoglobulin-like receptor-like protein KIR3DX1</fullName>
    </submittedName>
</protein>
<dbReference type="InterPro" id="IPR036179">
    <property type="entry name" value="Ig-like_dom_sf"/>
</dbReference>
<feature type="signal peptide" evidence="4">
    <location>
        <begin position="1"/>
        <end position="16"/>
    </location>
</feature>
<dbReference type="GO" id="GO:0007166">
    <property type="term" value="P:cell surface receptor signaling pathway"/>
    <property type="evidence" value="ECO:0007669"/>
    <property type="project" value="UniProtKB-ARBA"/>
</dbReference>
<dbReference type="InterPro" id="IPR013783">
    <property type="entry name" value="Ig-like_fold"/>
</dbReference>
<dbReference type="GO" id="GO:0002764">
    <property type="term" value="P:immune response-regulating signaling pathway"/>
    <property type="evidence" value="ECO:0007669"/>
    <property type="project" value="TreeGrafter"/>
</dbReference>
<proteinExistence type="predicted"/>
<dbReference type="OrthoDB" id="9613897at2759"/>
<accession>A0A7E6CR03</accession>
<keyword evidence="6" id="KW-1185">Reference proteome</keyword>
<dbReference type="InterPro" id="IPR007110">
    <property type="entry name" value="Ig-like_dom"/>
</dbReference>
<dbReference type="InterPro" id="IPR013151">
    <property type="entry name" value="Immunoglobulin_dom"/>
</dbReference>
<sequence>MFPKFLSLLGLGFCLGQRIWTFAGGHNKPSLSAWPSPVVPLGGSVTLQCHFYPPFTSFKLIKRNGTPSPELQRDHINTFTMSPMTTEHVGSYRCFGHHSHTSGWSAPSDALEIVVTEEAVTLHCHSELIFDQFILCKKGDARHSWQVVEKLHARNGQAHFSMGPMTPAHSGTYKCYGSVHHSPYEWSVPSDPLKVVITATTQ</sequence>
<evidence type="ECO:0000259" key="5">
    <source>
        <dbReference type="PROSITE" id="PS50835"/>
    </source>
</evidence>
<dbReference type="AlphaFoldDB" id="A0A7E6CR03"/>
<feature type="domain" description="Ig-like" evidence="5">
    <location>
        <begin position="29"/>
        <end position="116"/>
    </location>
</feature>
<dbReference type="InterPro" id="IPR003599">
    <property type="entry name" value="Ig_sub"/>
</dbReference>
<dbReference type="Gene3D" id="2.60.40.10">
    <property type="entry name" value="Immunoglobulins"/>
    <property type="match status" value="2"/>
</dbReference>
<evidence type="ECO:0000256" key="1">
    <source>
        <dbReference type="ARBA" id="ARBA00022729"/>
    </source>
</evidence>
<dbReference type="KEGG" id="pdic:118497822"/>
<feature type="chain" id="PRO_5028869507" evidence="4">
    <location>
        <begin position="17"/>
        <end position="202"/>
    </location>
</feature>